<dbReference type="RefSeq" id="WP_009872101.1">
    <property type="nucleotide sequence ID" value="NC_007429.1"/>
</dbReference>
<dbReference type="AlphaFoldDB" id="A0A0H2X337"/>
<organism evidence="1 2">
    <name type="scientific">Chlamydia trachomatis serovar A (strain ATCC VR-571B / DSM 19440 / HAR-13)</name>
    <dbReference type="NCBI Taxonomy" id="315277"/>
    <lineage>
        <taxon>Bacteria</taxon>
        <taxon>Pseudomonadati</taxon>
        <taxon>Chlamydiota</taxon>
        <taxon>Chlamydiia</taxon>
        <taxon>Chlamydiales</taxon>
        <taxon>Chlamydiaceae</taxon>
        <taxon>Chlamydia/Chlamydophila group</taxon>
        <taxon>Chlamydia</taxon>
    </lineage>
</organism>
<sequence length="174" mass="20132">MLFWGIFSLCLGGLFGGYCRLRYTAKALLLSWRQLLRLALKKREVLQEIAALQTFPLLRLEEEIAFLKQGSFYSLKEFLKASDADGVTFYEMERFFTLRLKQTLASLQESLHQEAVQHLMEELLAYENAFSFEAFAFEKAAETYTTLHGHPVIQFSGKLFRFPQISFPPLDEAI</sequence>
<dbReference type="Proteomes" id="UP000002532">
    <property type="component" value="Chromosome"/>
</dbReference>
<evidence type="ECO:0000313" key="2">
    <source>
        <dbReference type="Proteomes" id="UP000002532"/>
    </source>
</evidence>
<evidence type="ECO:0000313" key="1">
    <source>
        <dbReference type="EMBL" id="AAX51002.1"/>
    </source>
</evidence>
<name>A0A0H2X337_CHLTA</name>
<dbReference type="EMBL" id="CP000051">
    <property type="protein sequence ID" value="AAX51002.1"/>
    <property type="molecule type" value="Genomic_DNA"/>
</dbReference>
<proteinExistence type="predicted"/>
<accession>A0A0H2X337</accession>
<protein>
    <submittedName>
        <fullName evidence="1">Uncharacterized protein</fullName>
    </submittedName>
</protein>
<reference evidence="1 2" key="1">
    <citation type="journal article" date="2005" name="Infect. Immun.">
        <title>Comparative genomic analysis of Chlamydia trachomatis oculotropic and genitotropic strains.</title>
        <authorList>
            <person name="Carlson J.H."/>
            <person name="Porcella S.F."/>
            <person name="McClarty G."/>
            <person name="Caldwell H.D."/>
        </authorList>
    </citation>
    <scope>NUCLEOTIDE SEQUENCE [LARGE SCALE GENOMIC DNA]</scope>
    <source>
        <strain evidence="2">ATCC VR-571B / DSM 19440 / HAR-13</strain>
    </source>
</reference>
<keyword evidence="2" id="KW-1185">Reference proteome</keyword>
<dbReference type="HOGENOM" id="CLU_1537351_0_0_0"/>
<gene>
    <name evidence="1" type="ordered locus">CTA_0786</name>
</gene>
<dbReference type="KEGG" id="cta:CTA_0786"/>